<dbReference type="Proteomes" id="UP000015453">
    <property type="component" value="Unassembled WGS sequence"/>
</dbReference>
<evidence type="ECO:0000313" key="2">
    <source>
        <dbReference type="EMBL" id="EPS57187.1"/>
    </source>
</evidence>
<feature type="region of interest" description="Disordered" evidence="1">
    <location>
        <begin position="52"/>
        <end position="71"/>
    </location>
</feature>
<feature type="compositionally biased region" description="Polar residues" evidence="1">
    <location>
        <begin position="38"/>
        <end position="47"/>
    </location>
</feature>
<accession>S8DCU9</accession>
<evidence type="ECO:0000313" key="3">
    <source>
        <dbReference type="Proteomes" id="UP000015453"/>
    </source>
</evidence>
<protein>
    <submittedName>
        <fullName evidence="2">Uncharacterized protein</fullName>
    </submittedName>
</protein>
<keyword evidence="3" id="KW-1185">Reference proteome</keyword>
<proteinExistence type="predicted"/>
<reference evidence="2 3" key="1">
    <citation type="journal article" date="2013" name="BMC Genomics">
        <title>The miniature genome of a carnivorous plant Genlisea aurea contains a low number of genes and short non-coding sequences.</title>
        <authorList>
            <person name="Leushkin E.V."/>
            <person name="Sutormin R.A."/>
            <person name="Nabieva E.R."/>
            <person name="Penin A.A."/>
            <person name="Kondrashov A.S."/>
            <person name="Logacheva M.D."/>
        </authorList>
    </citation>
    <scope>NUCLEOTIDE SEQUENCE [LARGE SCALE GENOMIC DNA]</scope>
</reference>
<dbReference type="AlphaFoldDB" id="S8DCU9"/>
<dbReference type="EMBL" id="AUSU01010531">
    <property type="protein sequence ID" value="EPS57187.1"/>
    <property type="molecule type" value="Genomic_DNA"/>
</dbReference>
<organism evidence="2 3">
    <name type="scientific">Genlisea aurea</name>
    <dbReference type="NCBI Taxonomy" id="192259"/>
    <lineage>
        <taxon>Eukaryota</taxon>
        <taxon>Viridiplantae</taxon>
        <taxon>Streptophyta</taxon>
        <taxon>Embryophyta</taxon>
        <taxon>Tracheophyta</taxon>
        <taxon>Spermatophyta</taxon>
        <taxon>Magnoliopsida</taxon>
        <taxon>eudicotyledons</taxon>
        <taxon>Gunneridae</taxon>
        <taxon>Pentapetalae</taxon>
        <taxon>asterids</taxon>
        <taxon>lamiids</taxon>
        <taxon>Lamiales</taxon>
        <taxon>Lentibulariaceae</taxon>
        <taxon>Genlisea</taxon>
    </lineage>
</organism>
<sequence>MGWVPPPFRGALQPVGGVPDPGGARRKGMGDQIEAPGTLQSPVFTPGPNCTPSPRYARGIPPKTVTQGTCA</sequence>
<gene>
    <name evidence="2" type="ORF">M569_17634</name>
</gene>
<comment type="caution">
    <text evidence="2">The sequence shown here is derived from an EMBL/GenBank/DDBJ whole genome shotgun (WGS) entry which is preliminary data.</text>
</comment>
<name>S8DCU9_9LAMI</name>
<feature type="region of interest" description="Disordered" evidence="1">
    <location>
        <begin position="1"/>
        <end position="47"/>
    </location>
</feature>
<evidence type="ECO:0000256" key="1">
    <source>
        <dbReference type="SAM" id="MobiDB-lite"/>
    </source>
</evidence>